<dbReference type="Gene3D" id="1.20.1250.20">
    <property type="entry name" value="MFS general substrate transporter like domains"/>
    <property type="match status" value="2"/>
</dbReference>
<dbReference type="PANTHER" id="PTHR23527">
    <property type="entry name" value="BLL3282 PROTEIN"/>
    <property type="match status" value="1"/>
</dbReference>
<feature type="transmembrane region" description="Helical" evidence="4">
    <location>
        <begin position="41"/>
        <end position="61"/>
    </location>
</feature>
<feature type="transmembrane region" description="Helical" evidence="4">
    <location>
        <begin position="285"/>
        <end position="304"/>
    </location>
</feature>
<dbReference type="InterPro" id="IPR052952">
    <property type="entry name" value="MFS-Transporter"/>
</dbReference>
<gene>
    <name evidence="6" type="ORF">DWE98_27290</name>
</gene>
<dbReference type="InterPro" id="IPR020846">
    <property type="entry name" value="MFS_dom"/>
</dbReference>
<feature type="transmembrane region" description="Helical" evidence="4">
    <location>
        <begin position="222"/>
        <end position="246"/>
    </location>
</feature>
<evidence type="ECO:0000256" key="3">
    <source>
        <dbReference type="ARBA" id="ARBA00023136"/>
    </source>
</evidence>
<evidence type="ECO:0000256" key="1">
    <source>
        <dbReference type="ARBA" id="ARBA00022692"/>
    </source>
</evidence>
<keyword evidence="7" id="KW-1185">Reference proteome</keyword>
<proteinExistence type="predicted"/>
<accession>A0A370KY74</accession>
<dbReference type="EMBL" id="QQTP01000025">
    <property type="protein sequence ID" value="RDJ19931.1"/>
    <property type="molecule type" value="Genomic_DNA"/>
</dbReference>
<keyword evidence="3 4" id="KW-0472">Membrane</keyword>
<dbReference type="AlphaFoldDB" id="A0A370KY74"/>
<evidence type="ECO:0000256" key="4">
    <source>
        <dbReference type="SAM" id="Phobius"/>
    </source>
</evidence>
<organism evidence="6 7">
    <name type="scientific">Bosea caraganae</name>
    <dbReference type="NCBI Taxonomy" id="2763117"/>
    <lineage>
        <taxon>Bacteria</taxon>
        <taxon>Pseudomonadati</taxon>
        <taxon>Pseudomonadota</taxon>
        <taxon>Alphaproteobacteria</taxon>
        <taxon>Hyphomicrobiales</taxon>
        <taxon>Boseaceae</taxon>
        <taxon>Bosea</taxon>
    </lineage>
</organism>
<sequence>MAWVAPVAAILVLQTMAAFLTRVMPTVAPALFAEFGWANGLVGYAVAATTAGSMLVLLFGARTIHRVGSIRSMQLALGVGALGMVLLFAPLPGAAMLASAVMGLAHGVATPAGSDILQRFTPRNQRNLVFSIKQAGVPLGGVLAGALLPFIVERVGWRSALAAAAGMVACFAALTGLLRGQSDRTDDDEKSRPRPSNRLAALLAQPAQSLASLSSEPTLWRLSVAGALLATAQSCWLAFSVAFLVTEIGLPLTVAGLVFAVMQASGVVGRIALGWISDRIGSGIPTLQAAALASAATMVLLALADRQWPVWALTLLAIAGGISASGWNGVQIAEIAARSPPSLVRLTAAGSTILIFLGNIIAPALFTLCVTLSGRYDLAFAIVAIINLASLPCLLGLGRPPLRD</sequence>
<name>A0A370KY74_9HYPH</name>
<feature type="transmembrane region" description="Helical" evidence="4">
    <location>
        <begin position="129"/>
        <end position="151"/>
    </location>
</feature>
<dbReference type="InterPro" id="IPR036259">
    <property type="entry name" value="MFS_trans_sf"/>
</dbReference>
<dbReference type="SUPFAM" id="SSF103473">
    <property type="entry name" value="MFS general substrate transporter"/>
    <property type="match status" value="1"/>
</dbReference>
<feature type="transmembrane region" description="Helical" evidence="4">
    <location>
        <begin position="73"/>
        <end position="91"/>
    </location>
</feature>
<keyword evidence="1 4" id="KW-0812">Transmembrane</keyword>
<evidence type="ECO:0000256" key="2">
    <source>
        <dbReference type="ARBA" id="ARBA00022989"/>
    </source>
</evidence>
<dbReference type="PANTHER" id="PTHR23527:SF1">
    <property type="entry name" value="BLL3282 PROTEIN"/>
    <property type="match status" value="1"/>
</dbReference>
<dbReference type="InterPro" id="IPR011701">
    <property type="entry name" value="MFS"/>
</dbReference>
<feature type="transmembrane region" description="Helical" evidence="4">
    <location>
        <begin position="342"/>
        <end position="366"/>
    </location>
</feature>
<feature type="transmembrane region" description="Helical" evidence="4">
    <location>
        <begin position="378"/>
        <end position="398"/>
    </location>
</feature>
<feature type="transmembrane region" description="Helical" evidence="4">
    <location>
        <begin position="310"/>
        <end position="330"/>
    </location>
</feature>
<dbReference type="Proteomes" id="UP000255207">
    <property type="component" value="Unassembled WGS sequence"/>
</dbReference>
<dbReference type="GO" id="GO:0022857">
    <property type="term" value="F:transmembrane transporter activity"/>
    <property type="evidence" value="ECO:0007669"/>
    <property type="project" value="InterPro"/>
</dbReference>
<feature type="transmembrane region" description="Helical" evidence="4">
    <location>
        <begin position="157"/>
        <end position="178"/>
    </location>
</feature>
<evidence type="ECO:0000313" key="6">
    <source>
        <dbReference type="EMBL" id="RDJ19931.1"/>
    </source>
</evidence>
<protein>
    <submittedName>
        <fullName evidence="6">MFS transporter</fullName>
    </submittedName>
</protein>
<feature type="transmembrane region" description="Helical" evidence="4">
    <location>
        <begin position="252"/>
        <end position="273"/>
    </location>
</feature>
<keyword evidence="2 4" id="KW-1133">Transmembrane helix</keyword>
<dbReference type="Pfam" id="PF07690">
    <property type="entry name" value="MFS_1"/>
    <property type="match status" value="1"/>
</dbReference>
<comment type="caution">
    <text evidence="6">The sequence shown here is derived from an EMBL/GenBank/DDBJ whole genome shotgun (WGS) entry which is preliminary data.</text>
</comment>
<dbReference type="PROSITE" id="PS50850">
    <property type="entry name" value="MFS"/>
    <property type="match status" value="1"/>
</dbReference>
<evidence type="ECO:0000259" key="5">
    <source>
        <dbReference type="PROSITE" id="PS50850"/>
    </source>
</evidence>
<reference evidence="7" key="1">
    <citation type="submission" date="2018-07" db="EMBL/GenBank/DDBJ databases">
        <authorList>
            <person name="Safronova V.I."/>
            <person name="Chirak E.R."/>
            <person name="Sazanova A.L."/>
        </authorList>
    </citation>
    <scope>NUCLEOTIDE SEQUENCE [LARGE SCALE GENOMIC DNA]</scope>
    <source>
        <strain evidence="7">RCAM04685</strain>
    </source>
</reference>
<evidence type="ECO:0000313" key="7">
    <source>
        <dbReference type="Proteomes" id="UP000255207"/>
    </source>
</evidence>
<feature type="domain" description="Major facilitator superfamily (MFS) profile" evidence="5">
    <location>
        <begin position="6"/>
        <end position="402"/>
    </location>
</feature>